<dbReference type="GO" id="GO:0003341">
    <property type="term" value="P:cilium movement"/>
    <property type="evidence" value="ECO:0007669"/>
    <property type="project" value="TreeGrafter"/>
</dbReference>
<comment type="caution">
    <text evidence="8">The sequence shown here is derived from an EMBL/GenBank/DDBJ whole genome shotgun (WGS) entry which is preliminary data.</text>
</comment>
<feature type="compositionally biased region" description="Polar residues" evidence="7">
    <location>
        <begin position="73"/>
        <end position="139"/>
    </location>
</feature>
<feature type="compositionally biased region" description="Low complexity" evidence="7">
    <location>
        <begin position="1046"/>
        <end position="1057"/>
    </location>
</feature>
<feature type="region of interest" description="Disordered" evidence="7">
    <location>
        <begin position="1"/>
        <end position="274"/>
    </location>
</feature>
<name>A0A1D2NL41_ORCCI</name>
<dbReference type="GO" id="GO:0060271">
    <property type="term" value="P:cilium assembly"/>
    <property type="evidence" value="ECO:0007669"/>
    <property type="project" value="TreeGrafter"/>
</dbReference>
<feature type="region of interest" description="Disordered" evidence="7">
    <location>
        <begin position="1203"/>
        <end position="1225"/>
    </location>
</feature>
<feature type="region of interest" description="Disordered" evidence="7">
    <location>
        <begin position="909"/>
        <end position="939"/>
    </location>
</feature>
<dbReference type="PANTHER" id="PTHR45870:SF2">
    <property type="entry name" value="TUBULIN MONOGLYCYLASE TTLL3"/>
    <property type="match status" value="1"/>
</dbReference>
<keyword evidence="3" id="KW-0436">Ligase</keyword>
<dbReference type="Proteomes" id="UP000094527">
    <property type="component" value="Unassembled WGS sequence"/>
</dbReference>
<feature type="compositionally biased region" description="Polar residues" evidence="7">
    <location>
        <begin position="29"/>
        <end position="65"/>
    </location>
</feature>
<accession>A0A1D2NL41</accession>
<evidence type="ECO:0000256" key="1">
    <source>
        <dbReference type="ARBA" id="ARBA00004245"/>
    </source>
</evidence>
<feature type="compositionally biased region" description="Polar residues" evidence="7">
    <location>
        <begin position="925"/>
        <end position="936"/>
    </location>
</feature>
<dbReference type="PROSITE" id="PS51221">
    <property type="entry name" value="TTL"/>
    <property type="match status" value="1"/>
</dbReference>
<dbReference type="Gene3D" id="3.30.470.20">
    <property type="entry name" value="ATP-grasp fold, B domain"/>
    <property type="match status" value="1"/>
</dbReference>
<dbReference type="OrthoDB" id="202825at2759"/>
<keyword evidence="4" id="KW-0547">Nucleotide-binding</keyword>
<dbReference type="PANTHER" id="PTHR45870">
    <property type="entry name" value="TUBULIN MONOGLYCYLASE TTLL3"/>
    <property type="match status" value="1"/>
</dbReference>
<dbReference type="InterPro" id="IPR004344">
    <property type="entry name" value="TTL/TTLL_fam"/>
</dbReference>
<sequence>SDGPLREPLAHITNSRHEQAQDNHCFRNNGKQQSIVTQNSPVPPKATTSSKPINTTSNYFNNNIMDPNGKGSTGNNSGERPGSAGSQKGRSSTNNTQQQQKRPSTPTQGKSTSSGLYSAYTSQPFQQKQASNSSGPTNVLQSSPQQKQQQMNSQLSPQQKQLQAQSPEPVHHSTIINPAAINNPQQPQKQAPQQPQQNNQERVVAPKTTTFAGLPPTSSNTSVKSNSSARSKAVGASQPQKQVQISGSTVANNNNGANNKQQEAKPGGTSTAIVSRQSARTFPTPISQHRYPSNISRSMVSLERSRNFRAFIEKAMNDHKIFACCGVYPAVRNALKKRGWVEKPGPLAYSRSANGTMSQNREDESDVAWMTRVLKDYPPDFIWVIRRDNIDWKNLTKEQLINRFPKAWFTTKVGLAACLQHMHWFSEAGVADTFFPRCYRLCLEEERQAFQDDYRLTACMSYLRYFVDTYETKGQQALSDMHSKITPLSVDFASRQLGNYIRMRRHEDIDWLLPPNFMTQHWDAFIHQYYAVVHEKKRLRFDSTEAVQPGARSRGKGIVIMNTLEKIMDLMSQNNFRELNWVVQKYIERPMLIYKTKFDIRQWFLITDWTPLTVWFYKESYVRFCTKPFVLEDFHESIHLCNNAIQCRYQNAEQRDSNLPDENMWSSDTFQAYLKTIGRLDAWPIIYSGMKQAIVGVLLASQETVESKKGCYELYGADFMLTEDFRPWLIEINSCPCMAASTSVTARMCTQCLEDAVKVVVDRRTNRNTDTGMFEMIYRQNAGSVVVQQFSGHDLTIVGKKLTRDIDWPMTMSKSVINTNPKKVSQNGSTVLSQTQSNNNKDNLTFSDLLQKLRVRNQQMFQGAIVNQQATTAEVIVAEGAATNPDNAGVLLNKMRSLRIQTQEQDLISGMKKVYPTPDPKQSSKRNTGGSTSPTEKNALLLTEATTRAIQPGRGEDPTISTKFADVNSLAYLMRNTHNTSATIGDLVRISKEAANDVISSSRTKRPDDKRQDELQSKQVPKTLEEVKAMVEATSRQNSEKYEPTGDSSGNNDSEGSVITNGNSGCQDQIRQSLSGGSVTGSLDTDSGVITYTDNEDTTTTTTISDTVLRRTRSLSLTSQTLLSETKSKLSKYLQKPSVINPPYMFYPTSAYPSHDNLPCDIDDKTLSCQSVTSTRDADVDDEFSDINNLVDSLIDEVEHAREDEATTNDPDNSPNNEIKSQPQSELVDVPLIDLICSDSKIHENLKRARGSQSNAISEDDINDINNLLL</sequence>
<protein>
    <submittedName>
        <fullName evidence="8">Tubulin glycylase 3A</fullName>
    </submittedName>
</protein>
<feature type="compositionally biased region" description="Basic and acidic residues" evidence="7">
    <location>
        <begin position="1"/>
        <end position="25"/>
    </location>
</feature>
<dbReference type="GO" id="GO:0005524">
    <property type="term" value="F:ATP binding"/>
    <property type="evidence" value="ECO:0007669"/>
    <property type="project" value="UniProtKB-KW"/>
</dbReference>
<feature type="compositionally biased region" description="Low complexity" evidence="7">
    <location>
        <begin position="140"/>
        <end position="167"/>
    </location>
</feature>
<feature type="non-terminal residue" evidence="8">
    <location>
        <position position="1"/>
    </location>
</feature>
<reference evidence="8 9" key="1">
    <citation type="journal article" date="2016" name="Genome Biol. Evol.">
        <title>Gene Family Evolution Reflects Adaptation to Soil Environmental Stressors in the Genome of the Collembolan Orchesella cincta.</title>
        <authorList>
            <person name="Faddeeva-Vakhrusheva A."/>
            <person name="Derks M.F."/>
            <person name="Anvar S.Y."/>
            <person name="Agamennone V."/>
            <person name="Suring W."/>
            <person name="Smit S."/>
            <person name="van Straalen N.M."/>
            <person name="Roelofs D."/>
        </authorList>
    </citation>
    <scope>NUCLEOTIDE SEQUENCE [LARGE SCALE GENOMIC DNA]</scope>
    <source>
        <tissue evidence="8">Mixed pool</tissue>
    </source>
</reference>
<evidence type="ECO:0000313" key="8">
    <source>
        <dbReference type="EMBL" id="ODN05957.1"/>
    </source>
</evidence>
<evidence type="ECO:0000256" key="2">
    <source>
        <dbReference type="ARBA" id="ARBA00022490"/>
    </source>
</evidence>
<keyword evidence="9" id="KW-1185">Reference proteome</keyword>
<gene>
    <name evidence="8" type="ORF">Ocin01_00676</name>
</gene>
<feature type="compositionally biased region" description="Polar residues" evidence="7">
    <location>
        <begin position="1208"/>
        <end position="1225"/>
    </location>
</feature>
<feature type="compositionally biased region" description="Low complexity" evidence="7">
    <location>
        <begin position="175"/>
        <end position="200"/>
    </location>
</feature>
<evidence type="ECO:0000256" key="7">
    <source>
        <dbReference type="SAM" id="MobiDB-lite"/>
    </source>
</evidence>
<dbReference type="STRING" id="48709.A0A1D2NL41"/>
<dbReference type="AlphaFoldDB" id="A0A1D2NL41"/>
<evidence type="ECO:0000256" key="4">
    <source>
        <dbReference type="ARBA" id="ARBA00022741"/>
    </source>
</evidence>
<dbReference type="EMBL" id="LJIJ01000012">
    <property type="protein sequence ID" value="ODN05957.1"/>
    <property type="molecule type" value="Genomic_DNA"/>
</dbReference>
<feature type="compositionally biased region" description="Low complexity" evidence="7">
    <location>
        <begin position="217"/>
        <end position="234"/>
    </location>
</feature>
<evidence type="ECO:0000256" key="5">
    <source>
        <dbReference type="ARBA" id="ARBA00022840"/>
    </source>
</evidence>
<dbReference type="GO" id="GO:0005930">
    <property type="term" value="C:axoneme"/>
    <property type="evidence" value="ECO:0007669"/>
    <property type="project" value="TreeGrafter"/>
</dbReference>
<dbReference type="GO" id="GO:0015630">
    <property type="term" value="C:microtubule cytoskeleton"/>
    <property type="evidence" value="ECO:0007669"/>
    <property type="project" value="TreeGrafter"/>
</dbReference>
<dbReference type="InterPro" id="IPR051437">
    <property type="entry name" value="TTLL_monoglycylase"/>
</dbReference>
<feature type="compositionally biased region" description="Polar residues" evidence="7">
    <location>
        <begin position="237"/>
        <end position="250"/>
    </location>
</feature>
<keyword evidence="2" id="KW-0963">Cytoplasm</keyword>
<feature type="compositionally biased region" description="Basic and acidic residues" evidence="7">
    <location>
        <begin position="1005"/>
        <end position="1016"/>
    </location>
</feature>
<feature type="compositionally biased region" description="Polar residues" evidence="7">
    <location>
        <begin position="1058"/>
        <end position="1086"/>
    </location>
</feature>
<dbReference type="SUPFAM" id="SSF56059">
    <property type="entry name" value="Glutathione synthetase ATP-binding domain-like"/>
    <property type="match status" value="1"/>
</dbReference>
<feature type="region of interest" description="Disordered" evidence="7">
    <location>
        <begin position="997"/>
        <end position="1086"/>
    </location>
</feature>
<evidence type="ECO:0000256" key="6">
    <source>
        <dbReference type="ARBA" id="ARBA00023212"/>
    </source>
</evidence>
<organism evidence="8 9">
    <name type="scientific">Orchesella cincta</name>
    <name type="common">Springtail</name>
    <name type="synonym">Podura cincta</name>
    <dbReference type="NCBI Taxonomy" id="48709"/>
    <lineage>
        <taxon>Eukaryota</taxon>
        <taxon>Metazoa</taxon>
        <taxon>Ecdysozoa</taxon>
        <taxon>Arthropoda</taxon>
        <taxon>Hexapoda</taxon>
        <taxon>Collembola</taxon>
        <taxon>Entomobryomorpha</taxon>
        <taxon>Entomobryoidea</taxon>
        <taxon>Orchesellidae</taxon>
        <taxon>Orchesellinae</taxon>
        <taxon>Orchesella</taxon>
    </lineage>
</organism>
<dbReference type="Pfam" id="PF03133">
    <property type="entry name" value="TTL"/>
    <property type="match status" value="1"/>
</dbReference>
<dbReference type="FunFam" id="3.30.470.20:FF:000032">
    <property type="entry name" value="tubulin monoglycylase TTLL3 isoform X2"/>
    <property type="match status" value="1"/>
</dbReference>
<keyword evidence="5" id="KW-0067">ATP-binding</keyword>
<evidence type="ECO:0000256" key="3">
    <source>
        <dbReference type="ARBA" id="ARBA00022598"/>
    </source>
</evidence>
<dbReference type="GO" id="GO:0070736">
    <property type="term" value="F:protein-glycine ligase activity, initiating"/>
    <property type="evidence" value="ECO:0007669"/>
    <property type="project" value="TreeGrafter"/>
</dbReference>
<proteinExistence type="predicted"/>
<comment type="subcellular location">
    <subcellularLocation>
        <location evidence="1">Cytoplasm</location>
        <location evidence="1">Cytoskeleton</location>
    </subcellularLocation>
</comment>
<evidence type="ECO:0000313" key="9">
    <source>
        <dbReference type="Proteomes" id="UP000094527"/>
    </source>
</evidence>
<keyword evidence="6" id="KW-0206">Cytoskeleton</keyword>